<dbReference type="SUPFAM" id="SSF55298">
    <property type="entry name" value="YjgF-like"/>
    <property type="match status" value="1"/>
</dbReference>
<evidence type="ECO:0000313" key="3">
    <source>
        <dbReference type="EMBL" id="QYA10111.1"/>
    </source>
</evidence>
<name>A0A4D7E4T2_9HYPH</name>
<reference evidence="3 5" key="2">
    <citation type="submission" date="2021-03" db="EMBL/GenBank/DDBJ databases">
        <title>Rapid diversification of plasmids in a genus of pathogenic and nitrogen fixing bacteria.</title>
        <authorList>
            <person name="Weisberg A.J."/>
            <person name="Miller M."/>
            <person name="Ream W."/>
            <person name="Grunwald N.J."/>
            <person name="Chang J.H."/>
        </authorList>
    </citation>
    <scope>NUCLEOTIDE SEQUENCE [LARGE SCALE GENOMIC DNA]</scope>
    <source>
        <strain evidence="3 5">AF3.44</strain>
        <plasmid evidence="3 5">pTiAF3.44</plasmid>
    </source>
</reference>
<dbReference type="STRING" id="1367849.GCA_000518585_04087"/>
<keyword evidence="2" id="KW-0614">Plasmid</keyword>
<keyword evidence="5" id="KW-1185">Reference proteome</keyword>
<organism evidence="2 4">
    <name type="scientific">Agrobacterium larrymoorei</name>
    <dbReference type="NCBI Taxonomy" id="160699"/>
    <lineage>
        <taxon>Bacteria</taxon>
        <taxon>Pseudomonadati</taxon>
        <taxon>Pseudomonadota</taxon>
        <taxon>Alphaproteobacteria</taxon>
        <taxon>Hyphomicrobiales</taxon>
        <taxon>Rhizobiaceae</taxon>
        <taxon>Rhizobium/Agrobacterium group</taxon>
        <taxon>Agrobacterium</taxon>
    </lineage>
</organism>
<sequence>MSASEITRIDPIGRLSKVVVVNGGVYLSGLTSRNKELDVKVQTADILKQIEEYLEKAGSSKERLIRVNIWLNNIDDFDAMNSVWDTWVNKDHQPARATVESRLAAGGNLVEMMATAVV</sequence>
<dbReference type="OrthoDB" id="9803101at2"/>
<evidence type="ECO:0000256" key="1">
    <source>
        <dbReference type="ARBA" id="ARBA00010552"/>
    </source>
</evidence>
<dbReference type="PANTHER" id="PTHR47328">
    <property type="match status" value="1"/>
</dbReference>
<dbReference type="Pfam" id="PF01042">
    <property type="entry name" value="Ribonuc_L-PSP"/>
    <property type="match status" value="1"/>
</dbReference>
<dbReference type="PANTHER" id="PTHR47328:SF1">
    <property type="entry name" value="RUTC FAMILY PROTEIN YOAB"/>
    <property type="match status" value="1"/>
</dbReference>
<dbReference type="EMBL" id="CP039694">
    <property type="protein sequence ID" value="QCJ01097.1"/>
    <property type="molecule type" value="Genomic_DNA"/>
</dbReference>
<dbReference type="AlphaFoldDB" id="A0A4D7E4T2"/>
<dbReference type="InterPro" id="IPR035709">
    <property type="entry name" value="YoaB-like"/>
</dbReference>
<dbReference type="PROSITE" id="PS01094">
    <property type="entry name" value="UPF0076"/>
    <property type="match status" value="1"/>
</dbReference>
<evidence type="ECO:0000313" key="4">
    <source>
        <dbReference type="Proteomes" id="UP000298545"/>
    </source>
</evidence>
<geneLocation type="plasmid" evidence="3 5">
    <name>pTiAF3.44</name>
</geneLocation>
<evidence type="ECO:0000313" key="2">
    <source>
        <dbReference type="EMBL" id="QCJ01097.1"/>
    </source>
</evidence>
<proteinExistence type="inferred from homology"/>
<accession>A0A4D7E4T2</accession>
<gene>
    <name evidence="2" type="ORF">CFBP5473_24450</name>
    <name evidence="3" type="ORF">J5285_23100</name>
</gene>
<dbReference type="Proteomes" id="UP000298545">
    <property type="component" value="Plasmid pTiCFBP5473"/>
</dbReference>
<protein>
    <submittedName>
        <fullName evidence="2">RidA family protein</fullName>
    </submittedName>
</protein>
<dbReference type="EMBL" id="CP072169">
    <property type="protein sequence ID" value="QYA10111.1"/>
    <property type="molecule type" value="Genomic_DNA"/>
</dbReference>
<dbReference type="InterPro" id="IPR035959">
    <property type="entry name" value="RutC-like_sf"/>
</dbReference>
<evidence type="ECO:0000313" key="5">
    <source>
        <dbReference type="Proteomes" id="UP000826513"/>
    </source>
</evidence>
<dbReference type="CDD" id="cd06150">
    <property type="entry name" value="YjgF_YER057c_UK114_like_2"/>
    <property type="match status" value="1"/>
</dbReference>
<dbReference type="Gene3D" id="3.30.1330.40">
    <property type="entry name" value="RutC-like"/>
    <property type="match status" value="1"/>
</dbReference>
<comment type="similarity">
    <text evidence="1">Belongs to the RutC family.</text>
</comment>
<reference evidence="2 4" key="1">
    <citation type="submission" date="2019-04" db="EMBL/GenBank/DDBJ databases">
        <title>Complete genome sequence of Agrobacterium larrymoorei CFBP5473.</title>
        <authorList>
            <person name="Haryono M."/>
            <person name="Chou L."/>
            <person name="Lin Y.-C."/>
            <person name="Lai E.-M."/>
            <person name="Kuo C.-H."/>
        </authorList>
    </citation>
    <scope>NUCLEOTIDE SEQUENCE [LARGE SCALE GENOMIC DNA]</scope>
    <source>
        <strain evidence="2 4">CFBP5473</strain>
        <plasmid evidence="4">pticfbp5473</plasmid>
        <plasmid evidence="2">pTiCFBP5473</plasmid>
    </source>
</reference>
<geneLocation type="plasmid" evidence="4">
    <name>pticfbp5473</name>
</geneLocation>
<dbReference type="InterPro" id="IPR019897">
    <property type="entry name" value="RidA_CS"/>
</dbReference>
<dbReference type="Proteomes" id="UP000826513">
    <property type="component" value="Plasmid pTiAF3.44"/>
</dbReference>
<geneLocation type="plasmid" evidence="2">
    <name>pTiCFBP5473</name>
</geneLocation>
<dbReference type="InterPro" id="IPR006175">
    <property type="entry name" value="YjgF/YER057c/UK114"/>
</dbReference>
<dbReference type="RefSeq" id="WP_037171528.1">
    <property type="nucleotide sequence ID" value="NZ_CP039694.1"/>
</dbReference>
<dbReference type="KEGG" id="alf:CFBP5473_24450"/>